<name>A0A453KRB4_AEGTS</name>
<dbReference type="EnsemblPlants" id="AET5Gv20489400.2">
    <property type="protein sequence ID" value="AET5Gv20489400.2"/>
    <property type="gene ID" value="AET5Gv20489400"/>
</dbReference>
<reference evidence="3" key="2">
    <citation type="journal article" date="2017" name="Nat. Plants">
        <title>The Aegilops tauschii genome reveals multiple impacts of transposons.</title>
        <authorList>
            <person name="Zhao G."/>
            <person name="Zou C."/>
            <person name="Li K."/>
            <person name="Wang K."/>
            <person name="Li T."/>
            <person name="Gao L."/>
            <person name="Zhang X."/>
            <person name="Wang H."/>
            <person name="Yang Z."/>
            <person name="Liu X."/>
            <person name="Jiang W."/>
            <person name="Mao L."/>
            <person name="Kong X."/>
            <person name="Jiao Y."/>
            <person name="Jia J."/>
        </authorList>
    </citation>
    <scope>NUCLEOTIDE SEQUENCE [LARGE SCALE GENOMIC DNA]</scope>
    <source>
        <strain evidence="3">cv. AL8/78</strain>
    </source>
</reference>
<dbReference type="PROSITE" id="PS50878">
    <property type="entry name" value="RT_POL"/>
    <property type="match status" value="1"/>
</dbReference>
<evidence type="ECO:0000313" key="2">
    <source>
        <dbReference type="EnsemblPlants" id="AET5Gv20489400.2"/>
    </source>
</evidence>
<evidence type="ECO:0000259" key="1">
    <source>
        <dbReference type="PROSITE" id="PS50878"/>
    </source>
</evidence>
<dbReference type="InterPro" id="IPR000477">
    <property type="entry name" value="RT_dom"/>
</dbReference>
<dbReference type="Pfam" id="PF00078">
    <property type="entry name" value="RVT_1"/>
    <property type="match status" value="1"/>
</dbReference>
<reference evidence="3" key="1">
    <citation type="journal article" date="2014" name="Science">
        <title>Ancient hybridizations among the ancestral genomes of bread wheat.</title>
        <authorList>
            <consortium name="International Wheat Genome Sequencing Consortium,"/>
            <person name="Marcussen T."/>
            <person name="Sandve S.R."/>
            <person name="Heier L."/>
            <person name="Spannagl M."/>
            <person name="Pfeifer M."/>
            <person name="Jakobsen K.S."/>
            <person name="Wulff B.B."/>
            <person name="Steuernagel B."/>
            <person name="Mayer K.F."/>
            <person name="Olsen O.A."/>
        </authorList>
    </citation>
    <scope>NUCLEOTIDE SEQUENCE [LARGE SCALE GENOMIC DNA]</scope>
    <source>
        <strain evidence="3">cv. AL8/78</strain>
    </source>
</reference>
<keyword evidence="3" id="KW-1185">Reference proteome</keyword>
<reference evidence="2" key="3">
    <citation type="journal article" date="2017" name="Nature">
        <title>Genome sequence of the progenitor of the wheat D genome Aegilops tauschii.</title>
        <authorList>
            <person name="Luo M.C."/>
            <person name="Gu Y.Q."/>
            <person name="Puiu D."/>
            <person name="Wang H."/>
            <person name="Twardziok S.O."/>
            <person name="Deal K.R."/>
            <person name="Huo N."/>
            <person name="Zhu T."/>
            <person name="Wang L."/>
            <person name="Wang Y."/>
            <person name="McGuire P.E."/>
            <person name="Liu S."/>
            <person name="Long H."/>
            <person name="Ramasamy R.K."/>
            <person name="Rodriguez J.C."/>
            <person name="Van S.L."/>
            <person name="Yuan L."/>
            <person name="Wang Z."/>
            <person name="Xia Z."/>
            <person name="Xiao L."/>
            <person name="Anderson O.D."/>
            <person name="Ouyang S."/>
            <person name="Liang Y."/>
            <person name="Zimin A.V."/>
            <person name="Pertea G."/>
            <person name="Qi P."/>
            <person name="Bennetzen J.L."/>
            <person name="Dai X."/>
            <person name="Dawson M.W."/>
            <person name="Muller H.G."/>
            <person name="Kugler K."/>
            <person name="Rivarola-Duarte L."/>
            <person name="Spannagl M."/>
            <person name="Mayer K.F.X."/>
            <person name="Lu F.H."/>
            <person name="Bevan M.W."/>
            <person name="Leroy P."/>
            <person name="Li P."/>
            <person name="You F.M."/>
            <person name="Sun Q."/>
            <person name="Liu Z."/>
            <person name="Lyons E."/>
            <person name="Wicker T."/>
            <person name="Salzberg S.L."/>
            <person name="Devos K.M."/>
            <person name="Dvorak J."/>
        </authorList>
    </citation>
    <scope>NUCLEOTIDE SEQUENCE [LARGE SCALE GENOMIC DNA]</scope>
    <source>
        <strain evidence="2">cv. AL8/78</strain>
    </source>
</reference>
<reference evidence="2" key="5">
    <citation type="journal article" date="2021" name="G3 (Bethesda)">
        <title>Aegilops tauschii genome assembly Aet v5.0 features greater sequence contiguity and improved annotation.</title>
        <authorList>
            <person name="Wang L."/>
            <person name="Zhu T."/>
            <person name="Rodriguez J.C."/>
            <person name="Deal K.R."/>
            <person name="Dubcovsky J."/>
            <person name="McGuire P.E."/>
            <person name="Lux T."/>
            <person name="Spannagl M."/>
            <person name="Mayer K.F.X."/>
            <person name="Baldrich P."/>
            <person name="Meyers B.C."/>
            <person name="Huo N."/>
            <person name="Gu Y.Q."/>
            <person name="Zhou H."/>
            <person name="Devos K.M."/>
            <person name="Bennetzen J.L."/>
            <person name="Unver T."/>
            <person name="Budak H."/>
            <person name="Gulick P.J."/>
            <person name="Galiba G."/>
            <person name="Kalapos B."/>
            <person name="Nelson D.R."/>
            <person name="Li P."/>
            <person name="You F.M."/>
            <person name="Luo M.C."/>
            <person name="Dvorak J."/>
        </authorList>
    </citation>
    <scope>NUCLEOTIDE SEQUENCE [LARGE SCALE GENOMIC DNA]</scope>
    <source>
        <strain evidence="2">cv. AL8/78</strain>
    </source>
</reference>
<reference evidence="2" key="4">
    <citation type="submission" date="2019-03" db="UniProtKB">
        <authorList>
            <consortium name="EnsemblPlants"/>
        </authorList>
    </citation>
    <scope>IDENTIFICATION</scope>
</reference>
<sequence>MRGFNEKWCGWIGQILRNGIVSVKINNTLGPYFQSSKGVRQGDSISPFLFNLAAECLSKMILNAHKNGLFNGLAADLIPNGIAVLQYADDTVLCIE</sequence>
<dbReference type="AlphaFoldDB" id="A0A453KRB4"/>
<proteinExistence type="predicted"/>
<dbReference type="Gramene" id="AET5Gv20489400.2">
    <property type="protein sequence ID" value="AET5Gv20489400.2"/>
    <property type="gene ID" value="AET5Gv20489400"/>
</dbReference>
<feature type="domain" description="Reverse transcriptase" evidence="1">
    <location>
        <begin position="1"/>
        <end position="96"/>
    </location>
</feature>
<dbReference type="Proteomes" id="UP000015105">
    <property type="component" value="Chromosome 5D"/>
</dbReference>
<organism evidence="2 3">
    <name type="scientific">Aegilops tauschii subsp. strangulata</name>
    <name type="common">Goatgrass</name>
    <dbReference type="NCBI Taxonomy" id="200361"/>
    <lineage>
        <taxon>Eukaryota</taxon>
        <taxon>Viridiplantae</taxon>
        <taxon>Streptophyta</taxon>
        <taxon>Embryophyta</taxon>
        <taxon>Tracheophyta</taxon>
        <taxon>Spermatophyta</taxon>
        <taxon>Magnoliopsida</taxon>
        <taxon>Liliopsida</taxon>
        <taxon>Poales</taxon>
        <taxon>Poaceae</taxon>
        <taxon>BOP clade</taxon>
        <taxon>Pooideae</taxon>
        <taxon>Triticodae</taxon>
        <taxon>Triticeae</taxon>
        <taxon>Triticinae</taxon>
        <taxon>Aegilops</taxon>
    </lineage>
</organism>
<accession>A0A453KRB4</accession>
<protein>
    <recommendedName>
        <fullName evidence="1">Reverse transcriptase domain-containing protein</fullName>
    </recommendedName>
</protein>
<dbReference type="InterPro" id="IPR043502">
    <property type="entry name" value="DNA/RNA_pol_sf"/>
</dbReference>
<dbReference type="SUPFAM" id="SSF56672">
    <property type="entry name" value="DNA/RNA polymerases"/>
    <property type="match status" value="1"/>
</dbReference>
<evidence type="ECO:0000313" key="3">
    <source>
        <dbReference type="Proteomes" id="UP000015105"/>
    </source>
</evidence>